<dbReference type="InterPro" id="IPR036271">
    <property type="entry name" value="Tet_transcr_reg_TetR-rel_C_sf"/>
</dbReference>
<comment type="caution">
    <text evidence="6">The sequence shown here is derived from an EMBL/GenBank/DDBJ whole genome shotgun (WGS) entry which is preliminary data.</text>
</comment>
<dbReference type="Gene3D" id="1.10.357.10">
    <property type="entry name" value="Tetracycline Repressor, domain 2"/>
    <property type="match status" value="1"/>
</dbReference>
<evidence type="ECO:0000313" key="6">
    <source>
        <dbReference type="EMBL" id="MCS0498524.1"/>
    </source>
</evidence>
<sequence>MTPEHRQGPARSEAARMAILEATARLFAERGFDGLTMEGVAAEAGVGKQTIYRWWSSRSALVAEGLAEGLIMPEWFVPADSGDLRADLTLWLQNVVDFIGRPGNDALLRSLVAASAQDASVAVGFSERLGVLQLLGDRMQRAVDTGDIDELPVEELVEAMLGAVVVRALRRGPVDDDFAARLVAMLLRAP</sequence>
<dbReference type="Gene3D" id="1.10.10.60">
    <property type="entry name" value="Homeodomain-like"/>
    <property type="match status" value="1"/>
</dbReference>
<evidence type="ECO:0000313" key="7">
    <source>
        <dbReference type="Proteomes" id="UP001205337"/>
    </source>
</evidence>
<gene>
    <name evidence="6" type="ORF">NUH29_03040</name>
</gene>
<reference evidence="6 7" key="1">
    <citation type="submission" date="2022-08" db="EMBL/GenBank/DDBJ databases">
        <authorList>
            <person name="Li F."/>
        </authorList>
    </citation>
    <scope>NUCLEOTIDE SEQUENCE [LARGE SCALE GENOMIC DNA]</scope>
    <source>
        <strain evidence="6 7">10F1B-8-1</strain>
    </source>
</reference>
<feature type="domain" description="HTH tetR-type" evidence="5">
    <location>
        <begin position="13"/>
        <end position="73"/>
    </location>
</feature>
<evidence type="ECO:0000256" key="3">
    <source>
        <dbReference type="ARBA" id="ARBA00023163"/>
    </source>
</evidence>
<protein>
    <submittedName>
        <fullName evidence="6">TetR/AcrR family transcriptional regulator</fullName>
    </submittedName>
</protein>
<dbReference type="SUPFAM" id="SSF48498">
    <property type="entry name" value="Tetracyclin repressor-like, C-terminal domain"/>
    <property type="match status" value="1"/>
</dbReference>
<keyword evidence="1" id="KW-0805">Transcription regulation</keyword>
<dbReference type="Pfam" id="PF16859">
    <property type="entry name" value="TetR_C_11"/>
    <property type="match status" value="1"/>
</dbReference>
<dbReference type="PROSITE" id="PS50977">
    <property type="entry name" value="HTH_TETR_2"/>
    <property type="match status" value="1"/>
</dbReference>
<dbReference type="InterPro" id="IPR011075">
    <property type="entry name" value="TetR_C"/>
</dbReference>
<accession>A0ABT1ZCU3</accession>
<dbReference type="EMBL" id="JANTHX010000004">
    <property type="protein sequence ID" value="MCS0498524.1"/>
    <property type="molecule type" value="Genomic_DNA"/>
</dbReference>
<keyword evidence="7" id="KW-1185">Reference proteome</keyword>
<keyword evidence="2 4" id="KW-0238">DNA-binding</keyword>
<dbReference type="Proteomes" id="UP001205337">
    <property type="component" value="Unassembled WGS sequence"/>
</dbReference>
<dbReference type="InterPro" id="IPR050109">
    <property type="entry name" value="HTH-type_TetR-like_transc_reg"/>
</dbReference>
<dbReference type="PANTHER" id="PTHR30055:SF148">
    <property type="entry name" value="TETR-FAMILY TRANSCRIPTIONAL REGULATOR"/>
    <property type="match status" value="1"/>
</dbReference>
<feature type="DNA-binding region" description="H-T-H motif" evidence="4">
    <location>
        <begin position="36"/>
        <end position="55"/>
    </location>
</feature>
<proteinExistence type="predicted"/>
<dbReference type="RefSeq" id="WP_258797474.1">
    <property type="nucleotide sequence ID" value="NZ_JANTHX010000004.1"/>
</dbReference>
<dbReference type="PANTHER" id="PTHR30055">
    <property type="entry name" value="HTH-TYPE TRANSCRIPTIONAL REGULATOR RUTR"/>
    <property type="match status" value="1"/>
</dbReference>
<organism evidence="6 7">
    <name type="scientific">Protaetiibacter mangrovi</name>
    <dbReference type="NCBI Taxonomy" id="2970926"/>
    <lineage>
        <taxon>Bacteria</taxon>
        <taxon>Bacillati</taxon>
        <taxon>Actinomycetota</taxon>
        <taxon>Actinomycetes</taxon>
        <taxon>Micrococcales</taxon>
        <taxon>Microbacteriaceae</taxon>
        <taxon>Protaetiibacter</taxon>
    </lineage>
</organism>
<dbReference type="InterPro" id="IPR001647">
    <property type="entry name" value="HTH_TetR"/>
</dbReference>
<dbReference type="InterPro" id="IPR009057">
    <property type="entry name" value="Homeodomain-like_sf"/>
</dbReference>
<dbReference type="SUPFAM" id="SSF46689">
    <property type="entry name" value="Homeodomain-like"/>
    <property type="match status" value="1"/>
</dbReference>
<name>A0ABT1ZCU3_9MICO</name>
<evidence type="ECO:0000259" key="5">
    <source>
        <dbReference type="PROSITE" id="PS50977"/>
    </source>
</evidence>
<dbReference type="PRINTS" id="PR00455">
    <property type="entry name" value="HTHTETR"/>
</dbReference>
<keyword evidence="3" id="KW-0804">Transcription</keyword>
<evidence type="ECO:0000256" key="1">
    <source>
        <dbReference type="ARBA" id="ARBA00023015"/>
    </source>
</evidence>
<evidence type="ECO:0000256" key="4">
    <source>
        <dbReference type="PROSITE-ProRule" id="PRU00335"/>
    </source>
</evidence>
<evidence type="ECO:0000256" key="2">
    <source>
        <dbReference type="ARBA" id="ARBA00023125"/>
    </source>
</evidence>
<dbReference type="Pfam" id="PF00440">
    <property type="entry name" value="TetR_N"/>
    <property type="match status" value="1"/>
</dbReference>